<feature type="non-terminal residue" evidence="1">
    <location>
        <position position="1"/>
    </location>
</feature>
<dbReference type="AlphaFoldDB" id="A0A146KB54"/>
<reference evidence="1" key="1">
    <citation type="submission" date="2015-07" db="EMBL/GenBank/DDBJ databases">
        <title>Adaptation to a free-living lifestyle via gene acquisitions in the diplomonad Trepomonas sp. PC1.</title>
        <authorList>
            <person name="Xu F."/>
            <person name="Jerlstrom-Hultqvist J."/>
            <person name="Kolisko M."/>
            <person name="Simpson A.G.B."/>
            <person name="Roger A.J."/>
            <person name="Svard S.G."/>
            <person name="Andersson J.O."/>
        </authorList>
    </citation>
    <scope>NUCLEOTIDE SEQUENCE</scope>
    <source>
        <strain evidence="1">PC1</strain>
    </source>
</reference>
<organism evidence="1">
    <name type="scientific">Trepomonas sp. PC1</name>
    <dbReference type="NCBI Taxonomy" id="1076344"/>
    <lineage>
        <taxon>Eukaryota</taxon>
        <taxon>Metamonada</taxon>
        <taxon>Diplomonadida</taxon>
        <taxon>Hexamitidae</taxon>
        <taxon>Hexamitinae</taxon>
        <taxon>Trepomonas</taxon>
    </lineage>
</organism>
<dbReference type="EMBL" id="GDID01002546">
    <property type="protein sequence ID" value="JAP94060.1"/>
    <property type="molecule type" value="Transcribed_RNA"/>
</dbReference>
<sequence>MDEASKQASFAQCRAYISSVRTSLSKVNQDLQPISLENSPVFRYLQQQKSDSVQFGFFLGPTGAVEHVNSIPHPVLCILDQYTFCQLDQILTFLHSLDVILKYCLLKNKLFGGDDFDAGERFQQITQFIFEISSVTFENGLIQIPSFVYLENEEIAFFKKQNQDTIDDAKAYVILKKAVSLASILQTVYVAAVNKCQRMSAMKGLTGQEKQFKKLAATLNQSFPMFKEFQQIMENPLMKIEQTAQFRIQKENIFAHFFQHRPEIHFKGLECYDQLPLFVTQNILTEGKRPEKQFTCQADIFTSNLSFIKEKDFVFCRQPPQTQNIQNLMQKLLFKLKYKNYQQACFKVAADIQKPLISFNSINYKSRLGYGLQGGLSDFSYFNPIIIGATSLSAVLTQIELDSVFINQQTKRNAKEIQNQWTNYLFQNQIAKIIIESEQTEKIMGKFNIKVTMDLISEETFRKASEQFIRQSQQLNQNATMRQQQDAINLMNNKRLQFKKIAQQSFFTVLENSSLFDVMSEANVKEIFECQYLLRYLMVSRIKQKTIQIQNSLLIQQFEANIKTIKQKIEFDKQLTQVSDPQQVMQDFYAQSAADKLQNYHKYDQFLSPFPPNAGTTLYQQIIGLLGSILCLPMKSEQQLQNEMVKIILKCSNRSHNQFVMILMTSLQLIYKQVLFANMFSTVKDQFTLIFDRHLLKFYGAMKKEPRMLNQWGHIFQETQLSLEYNEMAQALNQAYKEIQNIAKDLNFTFNRESQKFNNFLQIQFKNNMLKNNFFAPQIENVQALIEHKAIAQLNPLILNEVQDIQRLQNMIFHEGNSMLQLENEERQRLHQLFQKKITNQIEAIIAEKKRTFIVKDQQSRIVRSAITDVRSDTVEIFQHVQKLNEFCKHDIDQIKLRFGDQQAMLNYNEEKEPFIEANQHVVLRYQQSIKDARSQLTLTKNSIQKIKALTSFQLLTKQNYFDDLLKQIKFQLSETSKQVWDLQTTNASMQQNTEQRLFKIVRMIAEKTSSIAKMKKFIDQNEREMQQNYIKPKSSAKAIMKKSLTSKQSARILPILGNKGVQGQLNIINEGEQNLLIYKQQVEQLTDFKLQLQRIDAEINMQKANNKLAIVQLKREVQKEASVLQRSIAQKNQITKQQQEFNKVLENHQQVNEGNAKMLETQKIGQLEEERLNIQQEITEIEQQIKRVIASNRKLFEAVGDKIQIVLKEFKRK</sequence>
<evidence type="ECO:0000313" key="1">
    <source>
        <dbReference type="EMBL" id="JAP94060.1"/>
    </source>
</evidence>
<accession>A0A146KB54</accession>
<protein>
    <submittedName>
        <fullName evidence="1">Uncharacterized protein</fullName>
    </submittedName>
</protein>
<proteinExistence type="predicted"/>
<name>A0A146KB54_9EUKA</name>
<gene>
    <name evidence="1" type="ORF">TPC1_13421</name>
</gene>